<dbReference type="Pfam" id="PF13439">
    <property type="entry name" value="Glyco_transf_4"/>
    <property type="match status" value="1"/>
</dbReference>
<dbReference type="InterPro" id="IPR028098">
    <property type="entry name" value="Glyco_trans_4-like_N"/>
</dbReference>
<comment type="caution">
    <text evidence="3">The sequence shown here is derived from an EMBL/GenBank/DDBJ whole genome shotgun (WGS) entry which is preliminary data.</text>
</comment>
<dbReference type="Gene3D" id="3.40.50.2000">
    <property type="entry name" value="Glycogen Phosphorylase B"/>
    <property type="match status" value="2"/>
</dbReference>
<proteinExistence type="predicted"/>
<dbReference type="GO" id="GO:0016757">
    <property type="term" value="F:glycosyltransferase activity"/>
    <property type="evidence" value="ECO:0007669"/>
    <property type="project" value="InterPro"/>
</dbReference>
<evidence type="ECO:0000313" key="4">
    <source>
        <dbReference type="Proteomes" id="UP000286734"/>
    </source>
</evidence>
<dbReference type="AlphaFoldDB" id="A0A430RAY2"/>
<feature type="domain" description="Glycosyltransferase subfamily 4-like N-terminal" evidence="2">
    <location>
        <begin position="80"/>
        <end position="211"/>
    </location>
</feature>
<reference evidence="3 4" key="1">
    <citation type="journal article" date="2019" name="Extremophiles">
        <title>Biogeography of thermophiles and predominance of Thermus scotoductus in domestic water heaters.</title>
        <authorList>
            <person name="Wilpiszeski R.L."/>
            <person name="Zhang Z."/>
            <person name="House C.H."/>
        </authorList>
    </citation>
    <scope>NUCLEOTIDE SEQUENCE [LARGE SCALE GENOMIC DNA]</scope>
    <source>
        <strain evidence="3 4">34_S34</strain>
    </source>
</reference>
<keyword evidence="3" id="KW-0808">Transferase</keyword>
<dbReference type="SUPFAM" id="SSF53756">
    <property type="entry name" value="UDP-Glycosyltransferase/glycogen phosphorylase"/>
    <property type="match status" value="1"/>
</dbReference>
<dbReference type="EMBL" id="PELP01000162">
    <property type="protein sequence ID" value="RTH04546.1"/>
    <property type="molecule type" value="Genomic_DNA"/>
</dbReference>
<evidence type="ECO:0000259" key="2">
    <source>
        <dbReference type="Pfam" id="PF13439"/>
    </source>
</evidence>
<dbReference type="Pfam" id="PF00534">
    <property type="entry name" value="Glycos_transf_1"/>
    <property type="match status" value="1"/>
</dbReference>
<dbReference type="PANTHER" id="PTHR45947">
    <property type="entry name" value="SULFOQUINOVOSYL TRANSFERASE SQD2"/>
    <property type="match status" value="1"/>
</dbReference>
<dbReference type="InterPro" id="IPR050194">
    <property type="entry name" value="Glycosyltransferase_grp1"/>
</dbReference>
<evidence type="ECO:0000259" key="1">
    <source>
        <dbReference type="Pfam" id="PF00534"/>
    </source>
</evidence>
<protein>
    <submittedName>
        <fullName evidence="3">Glycosyl transferase family 1</fullName>
    </submittedName>
</protein>
<name>A0A430RAY2_THESC</name>
<dbReference type="InterPro" id="IPR001296">
    <property type="entry name" value="Glyco_trans_1"/>
</dbReference>
<feature type="domain" description="Glycosyl transferase family 1" evidence="1">
    <location>
        <begin position="223"/>
        <end position="382"/>
    </location>
</feature>
<accession>A0A430RAY2</accession>
<evidence type="ECO:0000313" key="3">
    <source>
        <dbReference type="EMBL" id="RTH04546.1"/>
    </source>
</evidence>
<gene>
    <name evidence="3" type="ORF">CSW47_06580</name>
</gene>
<dbReference type="Proteomes" id="UP000286734">
    <property type="component" value="Unassembled WGS sequence"/>
</dbReference>
<sequence>MPYGGFDVYIGENEVGRGVRMHRVPVLVYRDKLLPISETFVSEPTVHFEHFDAYFFGSTLAQKGIALPSEKTFVVNPSGVRNPQSGAFWREVGFKLAGILPQDAKVWLDRVAPRLVHAHFAPDGVLAIPVARYLRVPLIVSLLGTDITLDERVALRRSWWGHRLYVLRKKRLFKEAAKFLVPSMFLWRKALERGFPEEKMVLLPHGVDLSRFYPRLEQVEFGRVLYVGRLIELKGLPYIMEALAYLRPNYPMIKLVVIGDGPERFKYETLGKRLLGEQIEFMGAQPLEVVAQEMRKAYIFSLPSIEMPDGTTEAFGMVYAEAQASGVPVVAFAVGGVPEVVEHGQTGFLSAQKDVASLAGHIRLLLENPTLRAEMGLKARERAERFFDIKKRAAELEHLYDQVVRGECGTG</sequence>
<dbReference type="PANTHER" id="PTHR45947:SF14">
    <property type="entry name" value="SLL1723 PROTEIN"/>
    <property type="match status" value="1"/>
</dbReference>
<organism evidence="3 4">
    <name type="scientific">Thermus scotoductus</name>
    <dbReference type="NCBI Taxonomy" id="37636"/>
    <lineage>
        <taxon>Bacteria</taxon>
        <taxon>Thermotogati</taxon>
        <taxon>Deinococcota</taxon>
        <taxon>Deinococci</taxon>
        <taxon>Thermales</taxon>
        <taxon>Thermaceae</taxon>
        <taxon>Thermus</taxon>
    </lineage>
</organism>